<sequence length="125" mass="14283">MDKFYFGVVMKKVTDVGAEFGRYELEPGVFEQFLLADSGEGDDERILIFGRESFGEWSHLVAELYVVQQVQPLCSTAMNPSSTAMNLGLLSNIYVEFHITSGLLNQKLFLLFIFVILFFNMKVFF</sequence>
<comment type="caution">
    <text evidence="2">The sequence shown here is derived from an EMBL/GenBank/DDBJ whole genome shotgun (WGS) entry which is preliminary data.</text>
</comment>
<evidence type="ECO:0000256" key="1">
    <source>
        <dbReference type="SAM" id="Phobius"/>
    </source>
</evidence>
<dbReference type="AlphaFoldDB" id="A0A6V7U2Y3"/>
<evidence type="ECO:0000313" key="3">
    <source>
        <dbReference type="Proteomes" id="UP000580250"/>
    </source>
</evidence>
<organism evidence="2 3">
    <name type="scientific">Meloidogyne enterolobii</name>
    <name type="common">Root-knot nematode worm</name>
    <name type="synonym">Meloidogyne mayaguensis</name>
    <dbReference type="NCBI Taxonomy" id="390850"/>
    <lineage>
        <taxon>Eukaryota</taxon>
        <taxon>Metazoa</taxon>
        <taxon>Ecdysozoa</taxon>
        <taxon>Nematoda</taxon>
        <taxon>Chromadorea</taxon>
        <taxon>Rhabditida</taxon>
        <taxon>Tylenchina</taxon>
        <taxon>Tylenchomorpha</taxon>
        <taxon>Tylenchoidea</taxon>
        <taxon>Meloidogynidae</taxon>
        <taxon>Meloidogyninae</taxon>
        <taxon>Meloidogyne</taxon>
    </lineage>
</organism>
<protein>
    <submittedName>
        <fullName evidence="2">Uncharacterized protein</fullName>
    </submittedName>
</protein>
<reference evidence="2 3" key="1">
    <citation type="submission" date="2020-08" db="EMBL/GenBank/DDBJ databases">
        <authorList>
            <person name="Koutsovoulos G."/>
            <person name="Danchin GJ E."/>
        </authorList>
    </citation>
    <scope>NUCLEOTIDE SEQUENCE [LARGE SCALE GENOMIC DNA]</scope>
</reference>
<keyword evidence="1" id="KW-0812">Transmembrane</keyword>
<keyword evidence="1" id="KW-1133">Transmembrane helix</keyword>
<accession>A0A6V7U2Y3</accession>
<name>A0A6V7U2Y3_MELEN</name>
<feature type="transmembrane region" description="Helical" evidence="1">
    <location>
        <begin position="108"/>
        <end position="124"/>
    </location>
</feature>
<evidence type="ECO:0000313" key="2">
    <source>
        <dbReference type="EMBL" id="CAD2143870.1"/>
    </source>
</evidence>
<dbReference type="OrthoDB" id="6773174at2759"/>
<gene>
    <name evidence="2" type="ORF">MENT_LOCUS7745</name>
</gene>
<keyword evidence="1" id="KW-0472">Membrane</keyword>
<proteinExistence type="predicted"/>
<dbReference type="Proteomes" id="UP000580250">
    <property type="component" value="Unassembled WGS sequence"/>
</dbReference>
<dbReference type="EMBL" id="CAJEWN010000032">
    <property type="protein sequence ID" value="CAD2143870.1"/>
    <property type="molecule type" value="Genomic_DNA"/>
</dbReference>